<keyword evidence="4" id="KW-0493">Microtubule</keyword>
<feature type="region of interest" description="Disordered" evidence="10">
    <location>
        <begin position="840"/>
        <end position="860"/>
    </location>
</feature>
<dbReference type="GO" id="GO:0007020">
    <property type="term" value="P:microtubule nucleation"/>
    <property type="evidence" value="ECO:0007669"/>
    <property type="project" value="InterPro"/>
</dbReference>
<accession>A0A2I4C9Q2</accession>
<dbReference type="GO" id="GO:0005813">
    <property type="term" value="C:centrosome"/>
    <property type="evidence" value="ECO:0007669"/>
    <property type="project" value="UniProtKB-SubCell"/>
</dbReference>
<dbReference type="InterPro" id="IPR041470">
    <property type="entry name" value="GCP_N"/>
</dbReference>
<dbReference type="InterPro" id="IPR007259">
    <property type="entry name" value="GCP"/>
</dbReference>
<evidence type="ECO:0000256" key="5">
    <source>
        <dbReference type="ARBA" id="ARBA00023212"/>
    </source>
</evidence>
<evidence type="ECO:0000313" key="15">
    <source>
        <dbReference type="RefSeq" id="XP_013876724.1"/>
    </source>
</evidence>
<evidence type="ECO:0000256" key="4">
    <source>
        <dbReference type="ARBA" id="ARBA00022701"/>
    </source>
</evidence>
<feature type="compositionally biased region" description="Polar residues" evidence="10">
    <location>
        <begin position="276"/>
        <end position="290"/>
    </location>
</feature>
<feature type="domain" description="Gamma tubulin complex component protein N-terminal" evidence="12">
    <location>
        <begin position="369"/>
        <end position="690"/>
    </location>
</feature>
<reference evidence="15" key="1">
    <citation type="submission" date="2025-08" db="UniProtKB">
        <authorList>
            <consortium name="RefSeq"/>
        </authorList>
    </citation>
    <scope>IDENTIFICATION</scope>
    <source>
        <strain evidence="15">Quisiro</strain>
        <tissue evidence="15">Liver</tissue>
    </source>
</reference>
<comment type="subcellular location">
    <subcellularLocation>
        <location evidence="1">Cytoplasm</location>
        <location evidence="1">Cytoskeleton</location>
        <location evidence="1">Microtubule organizing center</location>
        <location evidence="1">Centrosome</location>
    </subcellularLocation>
</comment>
<dbReference type="FunFam" id="1.20.120.1900:FF:000004">
    <property type="entry name" value="gamma-tubulin complex component 6 isoform X1"/>
    <property type="match status" value="1"/>
</dbReference>
<evidence type="ECO:0000256" key="9">
    <source>
        <dbReference type="SAM" id="Coils"/>
    </source>
</evidence>
<dbReference type="KEGG" id="alim:106526632"/>
<dbReference type="InParanoid" id="A0A2I4C9Q2"/>
<dbReference type="GO" id="GO:0000922">
    <property type="term" value="C:spindle pole"/>
    <property type="evidence" value="ECO:0007669"/>
    <property type="project" value="InterPro"/>
</dbReference>
<comment type="similarity">
    <text evidence="2">Belongs to the TUBGCP family.</text>
</comment>
<keyword evidence="14" id="KW-1185">Reference proteome</keyword>
<dbReference type="PANTHER" id="PTHR19302">
    <property type="entry name" value="GAMMA TUBULIN COMPLEX PROTEIN"/>
    <property type="match status" value="1"/>
</dbReference>
<dbReference type="GO" id="GO:0051011">
    <property type="term" value="F:microtubule minus-end binding"/>
    <property type="evidence" value="ECO:0007669"/>
    <property type="project" value="TreeGrafter"/>
</dbReference>
<dbReference type="GO" id="GO:0051225">
    <property type="term" value="P:spindle assembly"/>
    <property type="evidence" value="ECO:0007669"/>
    <property type="project" value="TreeGrafter"/>
</dbReference>
<dbReference type="Gene3D" id="1.20.120.1900">
    <property type="entry name" value="Gamma-tubulin complex, C-terminal domain"/>
    <property type="match status" value="1"/>
</dbReference>
<evidence type="ECO:0000256" key="7">
    <source>
        <dbReference type="ARBA" id="ARBA00093416"/>
    </source>
</evidence>
<sequence length="1811" mass="201722">MYLSSNNPTKPICTSSSITDLLNALCSCSLSGVSWKRRALGGVSKESFHRALKKRAYGALLSKLFQDGTKGPASRQSATANTPARNKVLMMCFDLRVAGCREEAERLEELLEKLPEGESSGLKEVDAVLDLLVCLAGCAPPPFTSFNKDYMRRERTVLRRPRPWSYQSKELQRLEARAWGLVCAEEWGTLETLHGTNRLMDALPGTGLLALKTKLEAEERFEKETRLTLFGALQHSRTSDLDIRLDMPPIPSNVDVTGLVIRIPSSLDQSEDEGFQSASNLTPDSQSESSPVPDIDIWEALRTFEPGRRRCWESVGCPPGKRESFYLTEGGREAFDQLYRLWEGEMRVVSSGISSPILLLPLDSQRQLVSDLLNVLIGVASTTFPLNQSVQFDVRPGVCVSGASPESVSRLLGELAQYGTYYLRLGCFSLQSADKKGLVFQAFTGGLRKYLHYYRACVLSTPPTLSLLTISFLFRKVGRQLRYLSELCCVDGPSGAGKATFPVGVKLLSYLYNEAQNNCSNENYPVLLSLLKSSCEPYTRFVSDWVYSGVFRDVYGEFMIQVNEEYLSFRDKNFWVQGYTLISKDVEDCVPIFLRHIANDVYVCGKTINLLKICCPQHYICWSELPVPRIAVTFSLQEVEEIERDCAVYRGRMERIAKHSAISREEQALRAEQARQELINQVRESAAKTLESIRGRQVSLRLAEEAKKRERFEELKQHLEQEQEWRSAAMKKQEEDDFSFARELRDREKRLQALEEQLEQRARKELIAQYSRLSEEAARRERQAMWRVQRMRLHEARTQFFMLDRQKIQDLLEKYPPGQERSPMDVLPAALSSQQTLEQSAETLASKAESPAQDPSTVKSSLISEDIDISDLLKSPKPDSQQVDKALEEIGSDLPEARPASQLVEYDFSAPFSPHQDIAGQATVQPRPRWGPPVQSELTQNPILFGRSVCKQPFIQQEDESVAFKNCDQKEAVTKQDTGQESVMSKIEGVAVVVSTPTTAENVTGQSKYEKPSFSDEIKPAETTTQDCSSVARDKPDDVFFSDIQSPVSTACIKVGGLVSEVSQPPLSTHVHSSDAHIKVGQYVSEVTAPLPSPNIHGHASDSHFKLGDYVSDVDDLTPASSPYGHSSDTHIKIGTNISDFIHPVPSQNIHGHVSDAHIKVGELVSDVTVPLPSPSVHGHSSDSHIKVGENVSDFVSPRPALSSHGHSSDANIKVGEFVSNVAESRPRWSKHGHASDCILQPGCVVSGTEPPSSALPGSSYGHSSDSTLGVGCVVQGDEPKRSPLPGSTHGHSSDSHLGIGCVVSTAEPLPSPLPGSSYGHSSDSAMGVGCVVLGSEPPPSALPGSSYGHSSDSTLGVGCVVKGKDGPNQKRADENGTGFMSNSFLEQNIEGSGTWMSGLALSPEEKSEQEYLLALSAQYQVEHYEDCYNLMASSPECQLLKQVTRGPWGLPMDPTLRRATDTTAVRLSEMVSLPVLMKHSVTAPLITHVSLVNKAVVDYFFVELGVERHFEVLRHFLLMEDGEFAQSLSDLIFEKMGSGQTPGELLTPLVLNSILSKALQYSLHGDTPLASNFTFALRFLPETFHPHAPDSLNCLELRYKVDWPLNIIITDSCMNKYNRLFSFLLQLKHMVWSLRDVWFHLKRTALVRGAGRSVQFRQLQLYRHEMQHFVKVIQGYIANQILQVSWTEFTAKLAAANDLDAIHRTHADYLNRAIFRGLLTEKAAPVMNIIHSIFSLILKFRAQLISQPWDNQQGEAVHPSFIAMQQSYNTFKYYSHFLFKVVTKLVNRGYQPHLEDFLLRINFNNYYKDS</sequence>
<dbReference type="GO" id="GO:0031122">
    <property type="term" value="P:cytoplasmic microtubule organization"/>
    <property type="evidence" value="ECO:0007669"/>
    <property type="project" value="TreeGrafter"/>
</dbReference>
<dbReference type="GO" id="GO:0005874">
    <property type="term" value="C:microtubule"/>
    <property type="evidence" value="ECO:0007669"/>
    <property type="project" value="UniProtKB-KW"/>
</dbReference>
<feature type="region of interest" description="Disordered" evidence="10">
    <location>
        <begin position="267"/>
        <end position="292"/>
    </location>
</feature>
<evidence type="ECO:0000313" key="14">
    <source>
        <dbReference type="Proteomes" id="UP000192220"/>
    </source>
</evidence>
<dbReference type="Pfam" id="PF17681">
    <property type="entry name" value="GCP_N_terminal"/>
    <property type="match status" value="1"/>
</dbReference>
<feature type="domain" description="Gamma tubulin complex component C-terminal" evidence="11">
    <location>
        <begin position="1509"/>
        <end position="1808"/>
    </location>
</feature>
<dbReference type="CTD" id="85378"/>
<dbReference type="STRING" id="52670.A0A2I4C9Q2"/>
<keyword evidence="5" id="KW-0206">Cytoskeleton</keyword>
<comment type="function">
    <text evidence="7">Component of the gamma-tubulin ring complex (gTuRC) which mediates microtubule nucleation. The gTuRC regulates the minus-end nucleation of alpha-beta tubulin heterodimers that grow into microtubule protafilaments, a critical step in centrosome duplication and spindle formation.</text>
</comment>
<evidence type="ECO:0000256" key="3">
    <source>
        <dbReference type="ARBA" id="ARBA00022490"/>
    </source>
</evidence>
<dbReference type="OrthoDB" id="775571at2759"/>
<dbReference type="Pfam" id="PF19340">
    <property type="entry name" value="GCP6_N"/>
    <property type="match status" value="1"/>
</dbReference>
<dbReference type="GO" id="GO:0000278">
    <property type="term" value="P:mitotic cell cycle"/>
    <property type="evidence" value="ECO:0007669"/>
    <property type="project" value="TreeGrafter"/>
</dbReference>
<dbReference type="GeneID" id="106526632"/>
<dbReference type="Pfam" id="PF04130">
    <property type="entry name" value="GCP_C_terminal"/>
    <property type="match status" value="1"/>
</dbReference>
<proteinExistence type="inferred from homology"/>
<keyword evidence="9" id="KW-0175">Coiled coil</keyword>
<dbReference type="RefSeq" id="XP_013876724.1">
    <property type="nucleotide sequence ID" value="XM_014021270.1"/>
</dbReference>
<gene>
    <name evidence="15" type="primary">tubgcp6</name>
</gene>
<evidence type="ECO:0000259" key="12">
    <source>
        <dbReference type="Pfam" id="PF17681"/>
    </source>
</evidence>
<dbReference type="InterPro" id="IPR040457">
    <property type="entry name" value="GCP_C"/>
</dbReference>
<evidence type="ECO:0000259" key="13">
    <source>
        <dbReference type="Pfam" id="PF19340"/>
    </source>
</evidence>
<protein>
    <recommendedName>
        <fullName evidence="6">Gamma-tubulin complex component 6</fullName>
    </recommendedName>
</protein>
<dbReference type="InterPro" id="IPR042241">
    <property type="entry name" value="GCP_C_sf"/>
</dbReference>
<organism evidence="14 15">
    <name type="scientific">Austrofundulus limnaeus</name>
    <name type="common">Annual killifish</name>
    <dbReference type="NCBI Taxonomy" id="52670"/>
    <lineage>
        <taxon>Eukaryota</taxon>
        <taxon>Metazoa</taxon>
        <taxon>Chordata</taxon>
        <taxon>Craniata</taxon>
        <taxon>Vertebrata</taxon>
        <taxon>Euteleostomi</taxon>
        <taxon>Actinopterygii</taxon>
        <taxon>Neopterygii</taxon>
        <taxon>Teleostei</taxon>
        <taxon>Neoteleostei</taxon>
        <taxon>Acanthomorphata</taxon>
        <taxon>Ovalentaria</taxon>
        <taxon>Atherinomorphae</taxon>
        <taxon>Cyprinodontiformes</taxon>
        <taxon>Rivulidae</taxon>
        <taxon>Austrofundulus</taxon>
    </lineage>
</organism>
<evidence type="ECO:0000256" key="10">
    <source>
        <dbReference type="SAM" id="MobiDB-lite"/>
    </source>
</evidence>
<dbReference type="InterPro" id="IPR045818">
    <property type="entry name" value="GCP6_N"/>
</dbReference>
<dbReference type="GO" id="GO:0043015">
    <property type="term" value="F:gamma-tubulin binding"/>
    <property type="evidence" value="ECO:0007669"/>
    <property type="project" value="InterPro"/>
</dbReference>
<comment type="subunit">
    <text evidence="8">Component of the gamma-tubulin ring complex (gTuRC) consisting of TUBGCP2, TUBGCP3, TUBGCP4, TUBGCP5 and TUBGCP6 and gamma-tubulin TUBG1 or TUBG2. TUBGCP2, TUBGCP3, TUBGCP4, TUBGCP5 and TUBGCP6 assemble in a 5:5:2:1:1 stoichiometry; each is associated with a gamma-tubulin, thereby arranging 14 gamma-tubulins in a helical manner. Gamma-tubulin at the first position is blocked by TUBGCP3 at the last position, allowing 13 protafilaments to grow into a microtubule. The gTuRC (via TUBGCP3 and TUBGCP6) interacts with ACTB and MZT1; the interactions form a luminal bridge that stabilizes the initial structure during complex assembly. The gTuRC (via TUBGCP2) interacts with MZT2A/MZT2B and CDK5RAP2 (via CM1 motif); the interactions play a role in gTuRC activation.</text>
</comment>
<evidence type="ECO:0000256" key="8">
    <source>
        <dbReference type="ARBA" id="ARBA00093551"/>
    </source>
</evidence>
<feature type="region of interest" description="Disordered" evidence="10">
    <location>
        <begin position="1249"/>
        <end position="1299"/>
    </location>
</feature>
<dbReference type="GO" id="GO:0051321">
    <property type="term" value="P:meiotic cell cycle"/>
    <property type="evidence" value="ECO:0007669"/>
    <property type="project" value="TreeGrafter"/>
</dbReference>
<evidence type="ECO:0000256" key="1">
    <source>
        <dbReference type="ARBA" id="ARBA00004300"/>
    </source>
</evidence>
<evidence type="ECO:0000259" key="11">
    <source>
        <dbReference type="Pfam" id="PF04130"/>
    </source>
</evidence>
<dbReference type="PANTHER" id="PTHR19302:SF70">
    <property type="entry name" value="GAMMA-TUBULIN COMPLEX COMPONENT 6"/>
    <property type="match status" value="1"/>
</dbReference>
<feature type="domain" description="Gamma-tubulin complex component 6 N-terminal" evidence="13">
    <location>
        <begin position="43"/>
        <end position="353"/>
    </location>
</feature>
<dbReference type="Proteomes" id="UP000192220">
    <property type="component" value="Unplaced"/>
</dbReference>
<dbReference type="GO" id="GO:0000930">
    <property type="term" value="C:gamma-tubulin complex"/>
    <property type="evidence" value="ECO:0007669"/>
    <property type="project" value="TreeGrafter"/>
</dbReference>
<name>A0A2I4C9Q2_AUSLI</name>
<feature type="coiled-coil region" evidence="9">
    <location>
        <begin position="664"/>
        <end position="783"/>
    </location>
</feature>
<evidence type="ECO:0000256" key="6">
    <source>
        <dbReference type="ARBA" id="ARBA00071901"/>
    </source>
</evidence>
<keyword evidence="3" id="KW-0963">Cytoplasm</keyword>
<evidence type="ECO:0000256" key="2">
    <source>
        <dbReference type="ARBA" id="ARBA00010337"/>
    </source>
</evidence>